<reference evidence="1" key="1">
    <citation type="submission" date="2022-03" db="EMBL/GenBank/DDBJ databases">
        <title>Cryobacterium sp. nov. strain ZS14-85, isolated from Antarctic soil.</title>
        <authorList>
            <person name="Li J."/>
            <person name="Niu G."/>
        </authorList>
    </citation>
    <scope>NUCLEOTIDE SEQUENCE</scope>
    <source>
        <strain evidence="1">ZS14-85</strain>
    </source>
</reference>
<sequence length="98" mass="10682">MSSKDREFRSRIYEWVGEATVISVQIESQMKRLLSLVDGGDAGSFVEVEPMWSEVAEPLRAAAKELAAAEPAVAVKSIDSAETQVLAALLWADQHHVA</sequence>
<dbReference type="EMBL" id="JALGAR010000001">
    <property type="protein sequence ID" value="MCI4657333.1"/>
    <property type="molecule type" value="Genomic_DNA"/>
</dbReference>
<dbReference type="Proteomes" id="UP001165341">
    <property type="component" value="Unassembled WGS sequence"/>
</dbReference>
<comment type="caution">
    <text evidence="1">The sequence shown here is derived from an EMBL/GenBank/DDBJ whole genome shotgun (WGS) entry which is preliminary data.</text>
</comment>
<dbReference type="AlphaFoldDB" id="A0AA41QUD2"/>
<name>A0AA41QUD2_9MICO</name>
<accession>A0AA41QUD2</accession>
<evidence type="ECO:0000313" key="2">
    <source>
        <dbReference type="Proteomes" id="UP001165341"/>
    </source>
</evidence>
<gene>
    <name evidence="1" type="ORF">MQH31_05845</name>
</gene>
<dbReference type="RefSeq" id="WP_243011282.1">
    <property type="nucleotide sequence ID" value="NZ_JALGAR010000001.1"/>
</dbReference>
<protein>
    <submittedName>
        <fullName evidence="1">Uncharacterized protein</fullName>
    </submittedName>
</protein>
<keyword evidence="2" id="KW-1185">Reference proteome</keyword>
<proteinExistence type="predicted"/>
<evidence type="ECO:0000313" key="1">
    <source>
        <dbReference type="EMBL" id="MCI4657333.1"/>
    </source>
</evidence>
<organism evidence="1 2">
    <name type="scientific">Cryobacterium zhongshanensis</name>
    <dbReference type="NCBI Taxonomy" id="2928153"/>
    <lineage>
        <taxon>Bacteria</taxon>
        <taxon>Bacillati</taxon>
        <taxon>Actinomycetota</taxon>
        <taxon>Actinomycetes</taxon>
        <taxon>Micrococcales</taxon>
        <taxon>Microbacteriaceae</taxon>
        <taxon>Cryobacterium</taxon>
    </lineage>
</organism>